<name>A0A3S2X215_9BACI</name>
<comment type="caution">
    <text evidence="2">The sequence shown here is derived from an EMBL/GenBank/DDBJ whole genome shotgun (WGS) entry which is preliminary data.</text>
</comment>
<dbReference type="Gene3D" id="3.40.190.10">
    <property type="entry name" value="Periplasmic binding protein-like II"/>
    <property type="match status" value="2"/>
</dbReference>
<evidence type="ECO:0000256" key="1">
    <source>
        <dbReference type="SAM" id="SignalP"/>
    </source>
</evidence>
<dbReference type="InterPro" id="IPR006059">
    <property type="entry name" value="SBP"/>
</dbReference>
<accession>A0A3S2X215</accession>
<keyword evidence="3" id="KW-1185">Reference proteome</keyword>
<dbReference type="PANTHER" id="PTHR43649">
    <property type="entry name" value="ARABINOSE-BINDING PROTEIN-RELATED"/>
    <property type="match status" value="1"/>
</dbReference>
<feature type="chain" id="PRO_5018765908" evidence="1">
    <location>
        <begin position="24"/>
        <end position="426"/>
    </location>
</feature>
<gene>
    <name evidence="2" type="ORF">EM808_16760</name>
</gene>
<dbReference type="Proteomes" id="UP000288024">
    <property type="component" value="Unassembled WGS sequence"/>
</dbReference>
<evidence type="ECO:0000313" key="2">
    <source>
        <dbReference type="EMBL" id="RVT60869.1"/>
    </source>
</evidence>
<proteinExistence type="predicted"/>
<dbReference type="PANTHER" id="PTHR43649:SF14">
    <property type="entry name" value="BLR3389 PROTEIN"/>
    <property type="match status" value="1"/>
</dbReference>
<protein>
    <submittedName>
        <fullName evidence="2">Extracellular solute-binding protein</fullName>
    </submittedName>
</protein>
<dbReference type="InterPro" id="IPR050490">
    <property type="entry name" value="Bact_solute-bd_prot1"/>
</dbReference>
<sequence length="426" mass="47381">MMKRFITLITLMLSILLFLSACASDSSSGREDKEKTITVMASGVKNGTQGIFLEDFKKLVEKEYPDTTVEYTLLPDDQYYTALKSKLSTGQSPDLFLVQPKKAGANSVEEMAEAGYIEDLSGLENWDKIIDQGKEDMSFEGKPYALSSSIGVLGTWYNKDIFTENNIEIPKTWDEFLSACETLKKAGITPIVMGDKDSFMIQFGMYQVAANQVYPNNPTFDNQLYTGETKFTDDEWVKTITMYKELYDKGYVTSNSLGLGQPQAQQIFKDQQAAMIFDGDFSFPALNNDNFEVGFMGLPANESGEAYISAATGAGFAISSKSENKDILNEIFNKMTDGESDLYNIWIKTATSFTTYKGVELSNPVFNDVVPAFESGRSFYWSNQAWPAGTEAQMQAKFSEMIGTGKASPKDVAKAMQDKFEELKGE</sequence>
<dbReference type="EMBL" id="RZTZ01000006">
    <property type="protein sequence ID" value="RVT60869.1"/>
    <property type="molecule type" value="Genomic_DNA"/>
</dbReference>
<organism evidence="2 3">
    <name type="scientific">Niallia taxi</name>
    <dbReference type="NCBI Taxonomy" id="2499688"/>
    <lineage>
        <taxon>Bacteria</taxon>
        <taxon>Bacillati</taxon>
        <taxon>Bacillota</taxon>
        <taxon>Bacilli</taxon>
        <taxon>Bacillales</taxon>
        <taxon>Bacillaceae</taxon>
        <taxon>Niallia</taxon>
    </lineage>
</organism>
<dbReference type="SUPFAM" id="SSF53850">
    <property type="entry name" value="Periplasmic binding protein-like II"/>
    <property type="match status" value="1"/>
</dbReference>
<dbReference type="AlphaFoldDB" id="A0A3S2X215"/>
<dbReference type="RefSeq" id="WP_127739341.1">
    <property type="nucleotide sequence ID" value="NZ_CP196003.1"/>
</dbReference>
<dbReference type="PROSITE" id="PS51257">
    <property type="entry name" value="PROKAR_LIPOPROTEIN"/>
    <property type="match status" value="1"/>
</dbReference>
<keyword evidence="1" id="KW-0732">Signal</keyword>
<dbReference type="Pfam" id="PF01547">
    <property type="entry name" value="SBP_bac_1"/>
    <property type="match status" value="1"/>
</dbReference>
<evidence type="ECO:0000313" key="3">
    <source>
        <dbReference type="Proteomes" id="UP000288024"/>
    </source>
</evidence>
<feature type="signal peptide" evidence="1">
    <location>
        <begin position="1"/>
        <end position="23"/>
    </location>
</feature>
<reference evidence="2 3" key="1">
    <citation type="submission" date="2019-01" db="EMBL/GenBank/DDBJ databases">
        <title>Bacillus sp. M5HDSG1-1, whole genome shotgun sequence.</title>
        <authorList>
            <person name="Tuo L."/>
        </authorList>
    </citation>
    <scope>NUCLEOTIDE SEQUENCE [LARGE SCALE GENOMIC DNA]</scope>
    <source>
        <strain evidence="2 3">M5HDSG1-1</strain>
    </source>
</reference>